<dbReference type="Gene3D" id="3.40.50.1970">
    <property type="match status" value="1"/>
</dbReference>
<evidence type="ECO:0000259" key="4">
    <source>
        <dbReference type="Pfam" id="PF25137"/>
    </source>
</evidence>
<dbReference type="PANTHER" id="PTHR11496">
    <property type="entry name" value="ALCOHOL DEHYDROGENASE"/>
    <property type="match status" value="1"/>
</dbReference>
<protein>
    <submittedName>
        <fullName evidence="5">Iron-containing alcohol dehydrogenase</fullName>
    </submittedName>
</protein>
<accession>A0ABT4DMG5</accession>
<evidence type="ECO:0000256" key="2">
    <source>
        <dbReference type="ARBA" id="ARBA00023002"/>
    </source>
</evidence>
<dbReference type="InterPro" id="IPR039697">
    <property type="entry name" value="Alcohol_dehydrogenase_Fe"/>
</dbReference>
<feature type="domain" description="Fe-containing alcohol dehydrogenase-like C-terminal" evidence="4">
    <location>
        <begin position="174"/>
        <end position="367"/>
    </location>
</feature>
<keyword evidence="2" id="KW-0560">Oxidoreductase</keyword>
<name>A0ABT4DMG5_FUSSI</name>
<dbReference type="EMBL" id="JAOXXL010000026">
    <property type="protein sequence ID" value="MCY7008691.1"/>
    <property type="molecule type" value="Genomic_DNA"/>
</dbReference>
<sequence>MKEFRLQPKILFGEDSLEYLKTLKYKKVMIITDEVITQLKLVDLVTNNLSPMTEVKIFDKVEPNPSIITIENGLKDFIDFEPQCVIALGGGSSIDACKGILYFAYKLYKELDKDNKKIFFIAIPTTSGTGSEVTSYSVVTQGEHKIALANDLMLPDVALLSTKFLGALPAKVVADTGMDVLTHSLEAYVSTNANPFSSSLAMKSIKLIFENLVTHYNDRKIEGPKENVQFASCMAGIAFDNSSLGINHSIAHSIGAKFHIAHGRANAIIMPYVIEVNTEANKRYYEISKELGLPADTIEEGKSSLLSFVRILKEKLGIEKCLKDYGVDFEDFKREIPSMLSDIKKDICTEYNPNKLTDEGYIRLLLKVYFGE</sequence>
<evidence type="ECO:0000313" key="6">
    <source>
        <dbReference type="Proteomes" id="UP001062738"/>
    </source>
</evidence>
<dbReference type="PANTHER" id="PTHR11496:SF102">
    <property type="entry name" value="ALCOHOL DEHYDROGENASE 4"/>
    <property type="match status" value="1"/>
</dbReference>
<feature type="domain" description="Alcohol dehydrogenase iron-type/glycerol dehydrogenase GldA" evidence="3">
    <location>
        <begin position="8"/>
        <end position="160"/>
    </location>
</feature>
<keyword evidence="6" id="KW-1185">Reference proteome</keyword>
<dbReference type="Pfam" id="PF00465">
    <property type="entry name" value="Fe-ADH"/>
    <property type="match status" value="1"/>
</dbReference>
<reference evidence="5" key="1">
    <citation type="submission" date="2022-09" db="EMBL/GenBank/DDBJ databases">
        <authorList>
            <person name="Zoaiter M."/>
        </authorList>
    </citation>
    <scope>NUCLEOTIDE SEQUENCE</scope>
    <source>
        <strain evidence="5">DSM 19848</strain>
    </source>
</reference>
<dbReference type="InterPro" id="IPR056798">
    <property type="entry name" value="ADH_Fe_C"/>
</dbReference>
<dbReference type="Pfam" id="PF25137">
    <property type="entry name" value="ADH_Fe_C"/>
    <property type="match status" value="1"/>
</dbReference>
<comment type="similarity">
    <text evidence="1">Belongs to the iron-containing alcohol dehydrogenase family.</text>
</comment>
<evidence type="ECO:0000259" key="3">
    <source>
        <dbReference type="Pfam" id="PF00465"/>
    </source>
</evidence>
<gene>
    <name evidence="5" type="ORF">OCK72_08565</name>
</gene>
<evidence type="ECO:0000256" key="1">
    <source>
        <dbReference type="ARBA" id="ARBA00007358"/>
    </source>
</evidence>
<proteinExistence type="inferred from homology"/>
<dbReference type="Gene3D" id="1.20.1090.10">
    <property type="entry name" value="Dehydroquinate synthase-like - alpha domain"/>
    <property type="match status" value="1"/>
</dbReference>
<evidence type="ECO:0000313" key="5">
    <source>
        <dbReference type="EMBL" id="MCY7008691.1"/>
    </source>
</evidence>
<dbReference type="InterPro" id="IPR001670">
    <property type="entry name" value="ADH_Fe/GldA"/>
</dbReference>
<organism evidence="5 6">
    <name type="scientific">Fusobacterium simiae</name>
    <dbReference type="NCBI Taxonomy" id="855"/>
    <lineage>
        <taxon>Bacteria</taxon>
        <taxon>Fusobacteriati</taxon>
        <taxon>Fusobacteriota</taxon>
        <taxon>Fusobacteriia</taxon>
        <taxon>Fusobacteriales</taxon>
        <taxon>Fusobacteriaceae</taxon>
        <taxon>Fusobacterium</taxon>
    </lineage>
</organism>
<dbReference type="SUPFAM" id="SSF56796">
    <property type="entry name" value="Dehydroquinate synthase-like"/>
    <property type="match status" value="1"/>
</dbReference>
<comment type="caution">
    <text evidence="5">The sequence shown here is derived from an EMBL/GenBank/DDBJ whole genome shotgun (WGS) entry which is preliminary data.</text>
</comment>
<dbReference type="RefSeq" id="WP_254540795.1">
    <property type="nucleotide sequence ID" value="NZ_JAOXXL010000026.1"/>
</dbReference>
<dbReference type="Proteomes" id="UP001062738">
    <property type="component" value="Unassembled WGS sequence"/>
</dbReference>
<dbReference type="CDD" id="cd08180">
    <property type="entry name" value="PDD"/>
    <property type="match status" value="1"/>
</dbReference>